<dbReference type="Pfam" id="PF05016">
    <property type="entry name" value="ParE_toxin"/>
    <property type="match status" value="1"/>
</dbReference>
<dbReference type="Proteomes" id="UP001596045">
    <property type="component" value="Unassembled WGS sequence"/>
</dbReference>
<protein>
    <submittedName>
        <fullName evidence="2">Type II toxin-antitoxin system RelE/ParE family toxin</fullName>
    </submittedName>
</protein>
<reference evidence="3" key="1">
    <citation type="journal article" date="2019" name="Int. J. Syst. Evol. Microbiol.">
        <title>The Global Catalogue of Microorganisms (GCM) 10K type strain sequencing project: providing services to taxonomists for standard genome sequencing and annotation.</title>
        <authorList>
            <consortium name="The Broad Institute Genomics Platform"/>
            <consortium name="The Broad Institute Genome Sequencing Center for Infectious Disease"/>
            <person name="Wu L."/>
            <person name="Ma J."/>
        </authorList>
    </citation>
    <scope>NUCLEOTIDE SEQUENCE [LARGE SCALE GENOMIC DNA]</scope>
    <source>
        <strain evidence="3">JCM 17066</strain>
    </source>
</reference>
<proteinExistence type="predicted"/>
<sequence>MQIELSRYVEGDLDVIADFIAQDNPGRAVTFIQDIRRKFSDIQRAPLIYQLRPDIGEDARMATVGNYAILFRLMKNVVRIERIIYGGRDLPDVFDPS</sequence>
<keyword evidence="3" id="KW-1185">Reference proteome</keyword>
<dbReference type="InterPro" id="IPR035093">
    <property type="entry name" value="RelE/ParE_toxin_dom_sf"/>
</dbReference>
<comment type="caution">
    <text evidence="2">The sequence shown here is derived from an EMBL/GenBank/DDBJ whole genome shotgun (WGS) entry which is preliminary data.</text>
</comment>
<organism evidence="2 3">
    <name type="scientific">Paraherbaspirillum soli</name>
    <dbReference type="NCBI Taxonomy" id="631222"/>
    <lineage>
        <taxon>Bacteria</taxon>
        <taxon>Pseudomonadati</taxon>
        <taxon>Pseudomonadota</taxon>
        <taxon>Betaproteobacteria</taxon>
        <taxon>Burkholderiales</taxon>
        <taxon>Oxalobacteraceae</taxon>
        <taxon>Paraherbaspirillum</taxon>
    </lineage>
</organism>
<dbReference type="RefSeq" id="WP_378996215.1">
    <property type="nucleotide sequence ID" value="NZ_JBHSMT010000012.1"/>
</dbReference>
<evidence type="ECO:0000313" key="2">
    <source>
        <dbReference type="EMBL" id="MFC5473597.1"/>
    </source>
</evidence>
<accession>A0ABW0M8H7</accession>
<dbReference type="Gene3D" id="3.30.2310.20">
    <property type="entry name" value="RelE-like"/>
    <property type="match status" value="1"/>
</dbReference>
<gene>
    <name evidence="2" type="ORF">ACFPM8_06445</name>
</gene>
<evidence type="ECO:0000256" key="1">
    <source>
        <dbReference type="ARBA" id="ARBA00022649"/>
    </source>
</evidence>
<name>A0ABW0M8H7_9BURK</name>
<dbReference type="InterPro" id="IPR007712">
    <property type="entry name" value="RelE/ParE_toxin"/>
</dbReference>
<dbReference type="EMBL" id="JBHSMT010000012">
    <property type="protein sequence ID" value="MFC5473597.1"/>
    <property type="molecule type" value="Genomic_DNA"/>
</dbReference>
<evidence type="ECO:0000313" key="3">
    <source>
        <dbReference type="Proteomes" id="UP001596045"/>
    </source>
</evidence>
<keyword evidence="1" id="KW-1277">Toxin-antitoxin system</keyword>